<reference evidence="2 3" key="1">
    <citation type="journal article" date="2023" name="Arcadia Sci">
        <title>De novo assembly of a long-read Amblyomma americanum tick genome.</title>
        <authorList>
            <person name="Chou S."/>
            <person name="Poskanzer K.E."/>
            <person name="Rollins M."/>
            <person name="Thuy-Boun P.S."/>
        </authorList>
    </citation>
    <scope>NUCLEOTIDE SEQUENCE [LARGE SCALE GENOMIC DNA]</scope>
    <source>
        <strain evidence="2">F_SG_1</strain>
        <tissue evidence="2">Salivary glands</tissue>
    </source>
</reference>
<proteinExistence type="predicted"/>
<name>A0AAQ4EK65_AMBAM</name>
<sequence length="73" mass="7974">MVEGGVPIRQMAPPTEAAAGLPGESRSELNMADIPPVVVPAEIPPCPLGIYFEMKREELRRTGAKLFYGDKMF</sequence>
<keyword evidence="3" id="KW-1185">Reference proteome</keyword>
<dbReference type="EMBL" id="JARKHS020014605">
    <property type="protein sequence ID" value="KAK8775060.1"/>
    <property type="molecule type" value="Genomic_DNA"/>
</dbReference>
<comment type="caution">
    <text evidence="2">The sequence shown here is derived from an EMBL/GenBank/DDBJ whole genome shotgun (WGS) entry which is preliminary data.</text>
</comment>
<dbReference type="Proteomes" id="UP001321473">
    <property type="component" value="Unassembled WGS sequence"/>
</dbReference>
<protein>
    <submittedName>
        <fullName evidence="2">Uncharacterized protein</fullName>
    </submittedName>
</protein>
<accession>A0AAQ4EK65</accession>
<gene>
    <name evidence="2" type="ORF">V5799_010413</name>
</gene>
<evidence type="ECO:0000313" key="3">
    <source>
        <dbReference type="Proteomes" id="UP001321473"/>
    </source>
</evidence>
<organism evidence="2 3">
    <name type="scientific">Amblyomma americanum</name>
    <name type="common">Lone star tick</name>
    <dbReference type="NCBI Taxonomy" id="6943"/>
    <lineage>
        <taxon>Eukaryota</taxon>
        <taxon>Metazoa</taxon>
        <taxon>Ecdysozoa</taxon>
        <taxon>Arthropoda</taxon>
        <taxon>Chelicerata</taxon>
        <taxon>Arachnida</taxon>
        <taxon>Acari</taxon>
        <taxon>Parasitiformes</taxon>
        <taxon>Ixodida</taxon>
        <taxon>Ixodoidea</taxon>
        <taxon>Ixodidae</taxon>
        <taxon>Amblyomminae</taxon>
        <taxon>Amblyomma</taxon>
    </lineage>
</organism>
<evidence type="ECO:0000313" key="2">
    <source>
        <dbReference type="EMBL" id="KAK8775060.1"/>
    </source>
</evidence>
<feature type="region of interest" description="Disordered" evidence="1">
    <location>
        <begin position="1"/>
        <end position="27"/>
    </location>
</feature>
<dbReference type="AlphaFoldDB" id="A0AAQ4EK65"/>
<evidence type="ECO:0000256" key="1">
    <source>
        <dbReference type="SAM" id="MobiDB-lite"/>
    </source>
</evidence>